<name>A0A399RAF8_9PROT</name>
<dbReference type="GO" id="GO:0008360">
    <property type="term" value="P:regulation of cell shape"/>
    <property type="evidence" value="ECO:0007669"/>
    <property type="project" value="UniProtKB-KW"/>
</dbReference>
<sequence length="507" mass="55416">MTIQTVHRFFAGAFLAAALAPSAMAEPGGEVMLAPVATEEFIDDAETAQVWNDASYDALIGALQGLADHGLEPSHYHLAALEASRTDLAERDRLATDAWMSAAAHMLYGKLDPVSVEPDWTAARREGDLAAVLAYALESGTVPTSLDQLAPIQPGYRLLKAELAALRLQERGTITRVSEGPALKPGMSGPRIGELQARLIELGLLEAGAAMAQQMDAPTVEALETFQAAHGLDPDGVAGASTLRALNHGVAERIEQVRVNMERWRWLPGDLGQKHLRANVAAFEVTAYDHGEPQRTHLTIVGKTYRRTPVFSDRIEYIVFNPWWETPASLARADKLPLFQKDPGAVARLGFQVLDRSGHIVDPATIDWKTVSAANFPYRLRQAPGPQNALGQVKIMFPNPHNVYLHDTPTRGLFAERQRAFSSGCLRTQYPIDLSEWLLTDTPGWDRAAIDKAVASGKETRADLVQPIPVHILYFTAVNDGAGGIRYLDDFYQRDDAVLSGLDKLPQ</sequence>
<dbReference type="Proteomes" id="UP000266385">
    <property type="component" value="Unassembled WGS sequence"/>
</dbReference>
<dbReference type="GO" id="GO:0071555">
    <property type="term" value="P:cell wall organization"/>
    <property type="evidence" value="ECO:0007669"/>
    <property type="project" value="UniProtKB-KW"/>
</dbReference>
<dbReference type="PANTHER" id="PTHR41533:SF2">
    <property type="entry name" value="BLR7131 PROTEIN"/>
    <property type="match status" value="1"/>
</dbReference>
<dbReference type="InterPro" id="IPR036365">
    <property type="entry name" value="PGBD-like_sf"/>
</dbReference>
<dbReference type="Gene3D" id="1.10.101.10">
    <property type="entry name" value="PGBD-like superfamily/PGBD"/>
    <property type="match status" value="1"/>
</dbReference>
<dbReference type="GO" id="GO:0009252">
    <property type="term" value="P:peptidoglycan biosynthetic process"/>
    <property type="evidence" value="ECO:0007669"/>
    <property type="project" value="UniProtKB-UniPathway"/>
</dbReference>
<organism evidence="11 12">
    <name type="scientific">Henriciella mobilis</name>
    <dbReference type="NCBI Taxonomy" id="2305467"/>
    <lineage>
        <taxon>Bacteria</taxon>
        <taxon>Pseudomonadati</taxon>
        <taxon>Pseudomonadota</taxon>
        <taxon>Alphaproteobacteria</taxon>
        <taxon>Hyphomonadales</taxon>
        <taxon>Hyphomonadaceae</taxon>
        <taxon>Henriciella</taxon>
    </lineage>
</organism>
<dbReference type="InterPro" id="IPR036366">
    <property type="entry name" value="PGBDSf"/>
</dbReference>
<dbReference type="InterPro" id="IPR045380">
    <property type="entry name" value="LD_TPept_scaffold_dom"/>
</dbReference>
<dbReference type="EMBL" id="QWFX01000016">
    <property type="protein sequence ID" value="RIJ26947.1"/>
    <property type="molecule type" value="Genomic_DNA"/>
</dbReference>
<dbReference type="Pfam" id="PF20142">
    <property type="entry name" value="Scaffold"/>
    <property type="match status" value="1"/>
</dbReference>
<dbReference type="InterPro" id="IPR002477">
    <property type="entry name" value="Peptidoglycan-bd-like"/>
</dbReference>
<reference evidence="11 12" key="1">
    <citation type="submission" date="2018-08" db="EMBL/GenBank/DDBJ databases">
        <title>Henriciella mobilis sp. nov., isolated from seawater.</title>
        <authorList>
            <person name="Cheng H."/>
            <person name="Wu Y.-H."/>
            <person name="Xu X.-W."/>
            <person name="Guo L.-L."/>
        </authorList>
    </citation>
    <scope>NUCLEOTIDE SEQUENCE [LARGE SCALE GENOMIC DNA]</scope>
    <source>
        <strain evidence="11 12">JN25</strain>
    </source>
</reference>
<evidence type="ECO:0000259" key="10">
    <source>
        <dbReference type="Pfam" id="PF20142"/>
    </source>
</evidence>
<feature type="domain" description="L,D-TPase catalytic" evidence="9">
    <location>
        <begin position="275"/>
        <end position="443"/>
    </location>
</feature>
<dbReference type="Pfam" id="PF03734">
    <property type="entry name" value="YkuD"/>
    <property type="match status" value="1"/>
</dbReference>
<comment type="similarity">
    <text evidence="2">Belongs to the YkuD family.</text>
</comment>
<dbReference type="InterPro" id="IPR005490">
    <property type="entry name" value="LD_TPept_cat_dom"/>
</dbReference>
<evidence type="ECO:0000256" key="6">
    <source>
        <dbReference type="ARBA" id="ARBA00023316"/>
    </source>
</evidence>
<evidence type="ECO:0000256" key="4">
    <source>
        <dbReference type="ARBA" id="ARBA00022960"/>
    </source>
</evidence>
<evidence type="ECO:0000256" key="3">
    <source>
        <dbReference type="ARBA" id="ARBA00022679"/>
    </source>
</evidence>
<dbReference type="SUPFAM" id="SSF47090">
    <property type="entry name" value="PGBD-like"/>
    <property type="match status" value="1"/>
</dbReference>
<dbReference type="CDD" id="cd16913">
    <property type="entry name" value="YkuD_like"/>
    <property type="match status" value="1"/>
</dbReference>
<accession>A0A399RAF8</accession>
<feature type="domain" description="L,D-transpeptidase scaffold" evidence="10">
    <location>
        <begin position="49"/>
        <end position="163"/>
    </location>
</feature>
<evidence type="ECO:0000256" key="5">
    <source>
        <dbReference type="ARBA" id="ARBA00022984"/>
    </source>
</evidence>
<protein>
    <submittedName>
        <fullName evidence="11">Peptidoglycan-binding protein</fullName>
    </submittedName>
</protein>
<comment type="pathway">
    <text evidence="1">Cell wall biogenesis; peptidoglycan biosynthesis.</text>
</comment>
<dbReference type="PANTHER" id="PTHR41533">
    <property type="entry name" value="L,D-TRANSPEPTIDASE HI_1667-RELATED"/>
    <property type="match status" value="1"/>
</dbReference>
<dbReference type="AlphaFoldDB" id="A0A399RAF8"/>
<dbReference type="GO" id="GO:0016740">
    <property type="term" value="F:transferase activity"/>
    <property type="evidence" value="ECO:0007669"/>
    <property type="project" value="UniProtKB-KW"/>
</dbReference>
<dbReference type="GO" id="GO:0004180">
    <property type="term" value="F:carboxypeptidase activity"/>
    <property type="evidence" value="ECO:0007669"/>
    <property type="project" value="UniProtKB-ARBA"/>
</dbReference>
<feature type="chain" id="PRO_5017238895" evidence="7">
    <location>
        <begin position="26"/>
        <end position="507"/>
    </location>
</feature>
<evidence type="ECO:0000313" key="12">
    <source>
        <dbReference type="Proteomes" id="UP000266385"/>
    </source>
</evidence>
<dbReference type="Gene3D" id="2.40.440.10">
    <property type="entry name" value="L,D-transpeptidase catalytic domain-like"/>
    <property type="match status" value="1"/>
</dbReference>
<keyword evidence="6" id="KW-0961">Cell wall biogenesis/degradation</keyword>
<feature type="domain" description="Peptidoglycan binding-like" evidence="8">
    <location>
        <begin position="188"/>
        <end position="246"/>
    </location>
</feature>
<dbReference type="OrthoDB" id="9778545at2"/>
<evidence type="ECO:0000313" key="11">
    <source>
        <dbReference type="EMBL" id="RIJ26947.1"/>
    </source>
</evidence>
<proteinExistence type="inferred from homology"/>
<dbReference type="RefSeq" id="WP_119377840.1">
    <property type="nucleotide sequence ID" value="NZ_QWFX01000016.1"/>
</dbReference>
<keyword evidence="4" id="KW-0133">Cell shape</keyword>
<evidence type="ECO:0000256" key="1">
    <source>
        <dbReference type="ARBA" id="ARBA00004752"/>
    </source>
</evidence>
<evidence type="ECO:0000259" key="8">
    <source>
        <dbReference type="Pfam" id="PF01471"/>
    </source>
</evidence>
<comment type="caution">
    <text evidence="11">The sequence shown here is derived from an EMBL/GenBank/DDBJ whole genome shotgun (WGS) entry which is preliminary data.</text>
</comment>
<evidence type="ECO:0000259" key="9">
    <source>
        <dbReference type="Pfam" id="PF03734"/>
    </source>
</evidence>
<keyword evidence="7" id="KW-0732">Signal</keyword>
<dbReference type="SUPFAM" id="SSF141523">
    <property type="entry name" value="L,D-transpeptidase catalytic domain-like"/>
    <property type="match status" value="1"/>
</dbReference>
<dbReference type="UniPathway" id="UPA00219"/>
<keyword evidence="12" id="KW-1185">Reference proteome</keyword>
<dbReference type="InterPro" id="IPR038063">
    <property type="entry name" value="Transpep_catalytic_dom"/>
</dbReference>
<evidence type="ECO:0000256" key="2">
    <source>
        <dbReference type="ARBA" id="ARBA00005992"/>
    </source>
</evidence>
<dbReference type="InterPro" id="IPR052905">
    <property type="entry name" value="LD-transpeptidase_YkuD-like"/>
</dbReference>
<evidence type="ECO:0000256" key="7">
    <source>
        <dbReference type="SAM" id="SignalP"/>
    </source>
</evidence>
<gene>
    <name evidence="11" type="ORF">D1223_18655</name>
</gene>
<dbReference type="Pfam" id="PF01471">
    <property type="entry name" value="PG_binding_1"/>
    <property type="match status" value="1"/>
</dbReference>
<keyword evidence="5" id="KW-0573">Peptidoglycan synthesis</keyword>
<keyword evidence="3" id="KW-0808">Transferase</keyword>
<feature type="signal peptide" evidence="7">
    <location>
        <begin position="1"/>
        <end position="25"/>
    </location>
</feature>